<dbReference type="InterPro" id="IPR011766">
    <property type="entry name" value="TPP_enzyme_TPP-bd"/>
</dbReference>
<dbReference type="FunFam" id="3.40.50.970:FF:000024">
    <property type="entry name" value="Pyruvate decarboxylase isozyme"/>
    <property type="match status" value="1"/>
</dbReference>
<feature type="domain" description="Thiamine pyrophosphate enzyme central" evidence="12">
    <location>
        <begin position="199"/>
        <end position="316"/>
    </location>
</feature>
<evidence type="ECO:0000256" key="11">
    <source>
        <dbReference type="RuleBase" id="RU362132"/>
    </source>
</evidence>
<dbReference type="PANTHER" id="PTHR43452:SF1">
    <property type="entry name" value="PYRUVATE DECARBOXYLASE C186.09-RELATED"/>
    <property type="match status" value="1"/>
</dbReference>
<feature type="binding site" evidence="10">
    <location>
        <position position="469"/>
    </location>
    <ligand>
        <name>Mg(2+)</name>
        <dbReference type="ChEBI" id="CHEBI:18420"/>
    </ligand>
</feature>
<evidence type="ECO:0000256" key="10">
    <source>
        <dbReference type="PIRSR" id="PIRSR036565-2"/>
    </source>
</evidence>
<evidence type="ECO:0000259" key="13">
    <source>
        <dbReference type="Pfam" id="PF02775"/>
    </source>
</evidence>
<evidence type="ECO:0000313" key="16">
    <source>
        <dbReference type="Proteomes" id="UP000516349"/>
    </source>
</evidence>
<evidence type="ECO:0000256" key="7">
    <source>
        <dbReference type="ARBA" id="ARBA00022842"/>
    </source>
</evidence>
<evidence type="ECO:0000256" key="6">
    <source>
        <dbReference type="ARBA" id="ARBA00022793"/>
    </source>
</evidence>
<evidence type="ECO:0000259" key="12">
    <source>
        <dbReference type="Pfam" id="PF00205"/>
    </source>
</evidence>
<reference evidence="15 16" key="1">
    <citation type="submission" date="2020-08" db="EMBL/GenBank/DDBJ databases">
        <title>Complete genome sequence of Entomobacter blattae G55GP.</title>
        <authorList>
            <person name="Poehlein A."/>
            <person name="Guzman J."/>
            <person name="Daniel R."/>
            <person name="Vilcinskas A."/>
        </authorList>
    </citation>
    <scope>NUCLEOTIDE SEQUENCE [LARGE SCALE GENOMIC DNA]</scope>
    <source>
        <strain evidence="15 16">G55GP</strain>
    </source>
</reference>
<evidence type="ECO:0000256" key="3">
    <source>
        <dbReference type="ARBA" id="ARBA00007812"/>
    </source>
</evidence>
<feature type="domain" description="Thiamine pyrophosphate enzyme TPP-binding" evidence="13">
    <location>
        <begin position="408"/>
        <end position="533"/>
    </location>
</feature>
<evidence type="ECO:0000256" key="5">
    <source>
        <dbReference type="ARBA" id="ARBA00022723"/>
    </source>
</evidence>
<dbReference type="InterPro" id="IPR012000">
    <property type="entry name" value="Thiamin_PyroP_enz_cen_dom"/>
</dbReference>
<dbReference type="FunFam" id="3.40.50.970:FF:000019">
    <property type="entry name" value="Pyruvate decarboxylase isozyme"/>
    <property type="match status" value="1"/>
</dbReference>
<keyword evidence="16" id="KW-1185">Reference proteome</keyword>
<name>A0A7H1NP92_9PROT</name>
<comment type="cofactor">
    <cofactor evidence="2">
        <name>thiamine diphosphate</name>
        <dbReference type="ChEBI" id="CHEBI:58937"/>
    </cofactor>
</comment>
<dbReference type="Gene3D" id="3.40.50.970">
    <property type="match status" value="2"/>
</dbReference>
<keyword evidence="6" id="KW-0210">Decarboxylase</keyword>
<dbReference type="InterPro" id="IPR029035">
    <property type="entry name" value="DHS-like_NAD/FAD-binding_dom"/>
</dbReference>
<dbReference type="InterPro" id="IPR012110">
    <property type="entry name" value="PDC/IPDC-like"/>
</dbReference>
<evidence type="ECO:0000256" key="2">
    <source>
        <dbReference type="ARBA" id="ARBA00001964"/>
    </source>
</evidence>
<sequence length="562" mass="60579">MQYTVGRYLAERFAQIGIEHHFAVAGDYNLILLDELLEGGRTKQVYCSNELNCGFAAEGYARARGIAAAIVTFNVGAFSALNAIGGANAENLPVILVSGAPNTNDLGSGRILHHTIGTPDYSYQLEIAKYLTCAAESIIDPQQAPAQIDRVIRMAVLHKKPVYLEIACNLSNAPCAAPGPIEGVIEEVPTNHKALSDAVDAAVAFLKNKKKPTLLIGTRIRSVKGEEAAVKLSDSLGCAVATMASSKSYFPESNPHYIGTYWGEVSDPGVQKVFDTSDAMICLGTVFNDYSTSGWTSEPYKKEIIQVHPWHVEVGGKSFSGVHLRDFVLALAEKVTKNSKALEEFKASGAKRPEIKAANPSDALTCAELSRQIQGMLNPHSTLFLETGDSWFHGVAMTLPKGARVESEMQWGHIGWSVPSVFGYAVGAAPQRQVIAMIGDGSFQLTAQEVAQMIRNNLPVIIFLLNNNGYTIEVKIHDGPYNRIKNWDYAGIIAAFNAQDGEGKGLKAGTGKELEEAIKIAVANKKGPTLIECALDSEDCATTLVKWGKLVAKANSRPRKAD</sequence>
<proteinExistence type="inferred from homology"/>
<dbReference type="Pfam" id="PF00205">
    <property type="entry name" value="TPP_enzyme_M"/>
    <property type="match status" value="1"/>
</dbReference>
<dbReference type="InterPro" id="IPR012001">
    <property type="entry name" value="Thiamin_PyroP_enz_TPP-bd_dom"/>
</dbReference>
<dbReference type="InterPro" id="IPR047213">
    <property type="entry name" value="TPP_PYR_PDC_IPDC-like"/>
</dbReference>
<comment type="similarity">
    <text evidence="3 11">Belongs to the TPP enzyme family.</text>
</comment>
<dbReference type="InterPro" id="IPR047214">
    <property type="entry name" value="TPP_PDC_IPDC"/>
</dbReference>
<dbReference type="InterPro" id="IPR029061">
    <property type="entry name" value="THDP-binding"/>
</dbReference>
<keyword evidence="7 10" id="KW-0460">Magnesium</keyword>
<accession>A0A7H1NP92</accession>
<evidence type="ECO:0000256" key="4">
    <source>
        <dbReference type="ARBA" id="ARBA00013202"/>
    </source>
</evidence>
<dbReference type="Pfam" id="PF02776">
    <property type="entry name" value="TPP_enzyme_N"/>
    <property type="match status" value="1"/>
</dbReference>
<dbReference type="EMBL" id="CP060244">
    <property type="protein sequence ID" value="QNT77602.1"/>
    <property type="molecule type" value="Genomic_DNA"/>
</dbReference>
<feature type="domain" description="Thiamine pyrophosphate enzyme N-terminal TPP-binding" evidence="14">
    <location>
        <begin position="4"/>
        <end position="113"/>
    </location>
</feature>
<dbReference type="CDD" id="cd07038">
    <property type="entry name" value="TPP_PYR_PDC_IPDC_like"/>
    <property type="match status" value="1"/>
</dbReference>
<feature type="binding site" evidence="10">
    <location>
        <position position="467"/>
    </location>
    <ligand>
        <name>Mg(2+)</name>
        <dbReference type="ChEBI" id="CHEBI:18420"/>
    </ligand>
</feature>
<dbReference type="SUPFAM" id="SSF52518">
    <property type="entry name" value="Thiamin diphosphate-binding fold (THDP-binding)"/>
    <property type="match status" value="2"/>
</dbReference>
<dbReference type="GO" id="GO:0030976">
    <property type="term" value="F:thiamine pyrophosphate binding"/>
    <property type="evidence" value="ECO:0007669"/>
    <property type="project" value="InterPro"/>
</dbReference>
<dbReference type="AlphaFoldDB" id="A0A7H1NP92"/>
<dbReference type="FunFam" id="3.40.50.1220:FF:000009">
    <property type="entry name" value="Pyruvate decarboxylase 1"/>
    <property type="match status" value="1"/>
</dbReference>
<dbReference type="SUPFAM" id="SSF52467">
    <property type="entry name" value="DHS-like NAD/FAD-binding domain"/>
    <property type="match status" value="1"/>
</dbReference>
<evidence type="ECO:0000313" key="15">
    <source>
        <dbReference type="EMBL" id="QNT77602.1"/>
    </source>
</evidence>
<dbReference type="GO" id="GO:0004737">
    <property type="term" value="F:pyruvate decarboxylase activity"/>
    <property type="evidence" value="ECO:0007669"/>
    <property type="project" value="UniProtKB-EC"/>
</dbReference>
<keyword evidence="8 11" id="KW-0786">Thiamine pyrophosphate</keyword>
<dbReference type="GO" id="GO:0005829">
    <property type="term" value="C:cytosol"/>
    <property type="evidence" value="ECO:0007669"/>
    <property type="project" value="TreeGrafter"/>
</dbReference>
<dbReference type="PANTHER" id="PTHR43452">
    <property type="entry name" value="PYRUVATE DECARBOXYLASE"/>
    <property type="match status" value="1"/>
</dbReference>
<feature type="binding site" evidence="10">
    <location>
        <position position="440"/>
    </location>
    <ligand>
        <name>Mg(2+)</name>
        <dbReference type="ChEBI" id="CHEBI:18420"/>
    </ligand>
</feature>
<dbReference type="KEGG" id="ebla:JGUZn3_03450"/>
<keyword evidence="15" id="KW-0670">Pyruvate</keyword>
<dbReference type="PIRSF" id="PIRSF036565">
    <property type="entry name" value="Pyruvt_ip_decrb"/>
    <property type="match status" value="1"/>
</dbReference>
<dbReference type="CDD" id="cd02005">
    <property type="entry name" value="TPP_PDC_IPDC"/>
    <property type="match status" value="1"/>
</dbReference>
<comment type="catalytic activity">
    <reaction evidence="1">
        <text>a 2-oxocarboxylate + H(+) = an aldehyde + CO2</text>
        <dbReference type="Rhea" id="RHEA:11628"/>
        <dbReference type="ChEBI" id="CHEBI:15378"/>
        <dbReference type="ChEBI" id="CHEBI:16526"/>
        <dbReference type="ChEBI" id="CHEBI:17478"/>
        <dbReference type="ChEBI" id="CHEBI:35179"/>
        <dbReference type="EC" id="4.1.1.1"/>
    </reaction>
</comment>
<comment type="cofactor">
    <cofactor evidence="10">
        <name>Mg(2+)</name>
        <dbReference type="ChEBI" id="CHEBI:18420"/>
    </cofactor>
    <text evidence="10">Binds 1 Mg(2+) per subunit.</text>
</comment>
<dbReference type="Proteomes" id="UP000516349">
    <property type="component" value="Chromosome"/>
</dbReference>
<protein>
    <recommendedName>
        <fullName evidence="4">pyruvate decarboxylase</fullName>
        <ecNumber evidence="4">4.1.1.1</ecNumber>
    </recommendedName>
</protein>
<evidence type="ECO:0000256" key="8">
    <source>
        <dbReference type="ARBA" id="ARBA00023052"/>
    </source>
</evidence>
<evidence type="ECO:0000259" key="14">
    <source>
        <dbReference type="Pfam" id="PF02776"/>
    </source>
</evidence>
<dbReference type="Gene3D" id="3.40.50.1220">
    <property type="entry name" value="TPP-binding domain"/>
    <property type="match status" value="1"/>
</dbReference>
<organism evidence="15 16">
    <name type="scientific">Entomobacter blattae</name>
    <dbReference type="NCBI Taxonomy" id="2762277"/>
    <lineage>
        <taxon>Bacteria</taxon>
        <taxon>Pseudomonadati</taxon>
        <taxon>Pseudomonadota</taxon>
        <taxon>Alphaproteobacteria</taxon>
        <taxon>Acetobacterales</taxon>
        <taxon>Acetobacteraceae</taxon>
        <taxon>Entomobacter</taxon>
    </lineage>
</organism>
<dbReference type="EC" id="4.1.1.1" evidence="4"/>
<dbReference type="GO" id="GO:0000287">
    <property type="term" value="F:magnesium ion binding"/>
    <property type="evidence" value="ECO:0007669"/>
    <property type="project" value="InterPro"/>
</dbReference>
<evidence type="ECO:0000256" key="1">
    <source>
        <dbReference type="ARBA" id="ARBA00001041"/>
    </source>
</evidence>
<dbReference type="Pfam" id="PF02775">
    <property type="entry name" value="TPP_enzyme_C"/>
    <property type="match status" value="1"/>
</dbReference>
<dbReference type="RefSeq" id="WP_203414042.1">
    <property type="nucleotide sequence ID" value="NZ_CP060244.1"/>
</dbReference>
<dbReference type="GO" id="GO:0000949">
    <property type="term" value="P:aromatic amino acid family catabolic process to alcohol via Ehrlich pathway"/>
    <property type="evidence" value="ECO:0007669"/>
    <property type="project" value="TreeGrafter"/>
</dbReference>
<gene>
    <name evidence="15" type="primary">pdc</name>
    <name evidence="15" type="ORF">JGUZn3_03450</name>
</gene>
<keyword evidence="5 10" id="KW-0479">Metal-binding</keyword>
<keyword evidence="9 15" id="KW-0456">Lyase</keyword>
<evidence type="ECO:0000256" key="9">
    <source>
        <dbReference type="ARBA" id="ARBA00023239"/>
    </source>
</evidence>